<dbReference type="Proteomes" id="UP000268093">
    <property type="component" value="Unassembled WGS sequence"/>
</dbReference>
<dbReference type="AlphaFoldDB" id="A0A433DDY3"/>
<organism evidence="1 2">
    <name type="scientific">Jimgerdemannia flammicorona</name>
    <dbReference type="NCBI Taxonomy" id="994334"/>
    <lineage>
        <taxon>Eukaryota</taxon>
        <taxon>Fungi</taxon>
        <taxon>Fungi incertae sedis</taxon>
        <taxon>Mucoromycota</taxon>
        <taxon>Mucoromycotina</taxon>
        <taxon>Endogonomycetes</taxon>
        <taxon>Endogonales</taxon>
        <taxon>Endogonaceae</taxon>
        <taxon>Jimgerdemannia</taxon>
    </lineage>
</organism>
<reference evidence="1 2" key="1">
    <citation type="journal article" date="2018" name="New Phytol.">
        <title>Phylogenomics of Endogonaceae and evolution of mycorrhizas within Mucoromycota.</title>
        <authorList>
            <person name="Chang Y."/>
            <person name="Desiro A."/>
            <person name="Na H."/>
            <person name="Sandor L."/>
            <person name="Lipzen A."/>
            <person name="Clum A."/>
            <person name="Barry K."/>
            <person name="Grigoriev I.V."/>
            <person name="Martin F.M."/>
            <person name="Stajich J.E."/>
            <person name="Smith M.E."/>
            <person name="Bonito G."/>
            <person name="Spatafora J.W."/>
        </authorList>
    </citation>
    <scope>NUCLEOTIDE SEQUENCE [LARGE SCALE GENOMIC DNA]</scope>
    <source>
        <strain evidence="1 2">GMNB39</strain>
    </source>
</reference>
<name>A0A433DDY3_9FUNG</name>
<keyword evidence="2" id="KW-1185">Reference proteome</keyword>
<gene>
    <name evidence="1" type="ORF">BC936DRAFT_143453</name>
</gene>
<proteinExistence type="predicted"/>
<sequence length="229" mass="24183">MGAPNTDGLGELSLDVVGDQFGDALGVHVGHGPDGEFADDLGGNDGLLAGSVEGALNAMEGERGVAPAVHQSFLRCVVNEGLGADGLFEFADFEVKRVHFRGRSSSTEVRSVNHTGYNGDIIANPRYQNLAIRGHQLGEQQGKVRHGFVDRPAEHTRMQITRGALDLEKEAVGEAWFFGAKPVVVGDADSIDVGEVTLGLGDDKLIQALGAGFLHTFEAHLQVDGEVDA</sequence>
<evidence type="ECO:0000313" key="1">
    <source>
        <dbReference type="EMBL" id="RUP49025.1"/>
    </source>
</evidence>
<comment type="caution">
    <text evidence="1">The sequence shown here is derived from an EMBL/GenBank/DDBJ whole genome shotgun (WGS) entry which is preliminary data.</text>
</comment>
<accession>A0A433DDY3</accession>
<protein>
    <submittedName>
        <fullName evidence="1">Uncharacterized protein</fullName>
    </submittedName>
</protein>
<evidence type="ECO:0000313" key="2">
    <source>
        <dbReference type="Proteomes" id="UP000268093"/>
    </source>
</evidence>
<dbReference type="EMBL" id="RBNI01002692">
    <property type="protein sequence ID" value="RUP49025.1"/>
    <property type="molecule type" value="Genomic_DNA"/>
</dbReference>